<dbReference type="SUPFAM" id="SSF74853">
    <property type="entry name" value="Lamin A/C globular tail domain"/>
    <property type="match status" value="1"/>
</dbReference>
<feature type="coiled-coil region" evidence="3">
    <location>
        <begin position="323"/>
        <end position="357"/>
    </location>
</feature>
<evidence type="ECO:0000256" key="1">
    <source>
        <dbReference type="ARBA" id="ARBA00022754"/>
    </source>
</evidence>
<dbReference type="Pfam" id="PF00932">
    <property type="entry name" value="LTD"/>
    <property type="match status" value="1"/>
</dbReference>
<dbReference type="SUPFAM" id="SSF64593">
    <property type="entry name" value="Intermediate filament protein, coiled coil region"/>
    <property type="match status" value="2"/>
</dbReference>
<evidence type="ECO:0000313" key="5">
    <source>
        <dbReference type="EMBL" id="CAF0868179.1"/>
    </source>
</evidence>
<comment type="caution">
    <text evidence="5">The sequence shown here is derived from an EMBL/GenBank/DDBJ whole genome shotgun (WGS) entry which is preliminary data.</text>
</comment>
<evidence type="ECO:0000256" key="2">
    <source>
        <dbReference type="ARBA" id="ARBA00023054"/>
    </source>
</evidence>
<dbReference type="PROSITE" id="PS51841">
    <property type="entry name" value="LTD"/>
    <property type="match status" value="1"/>
</dbReference>
<reference evidence="5" key="1">
    <citation type="submission" date="2021-02" db="EMBL/GenBank/DDBJ databases">
        <authorList>
            <person name="Nowell W R."/>
        </authorList>
    </citation>
    <scope>NUCLEOTIDE SEQUENCE</scope>
</reference>
<dbReference type="PANTHER" id="PTHR45721">
    <property type="entry name" value="LAMIN DM0-RELATED"/>
    <property type="match status" value="1"/>
</dbReference>
<organism evidence="5 6">
    <name type="scientific">Adineta ricciae</name>
    <name type="common">Rotifer</name>
    <dbReference type="NCBI Taxonomy" id="249248"/>
    <lineage>
        <taxon>Eukaryota</taxon>
        <taxon>Metazoa</taxon>
        <taxon>Spiralia</taxon>
        <taxon>Gnathifera</taxon>
        <taxon>Rotifera</taxon>
        <taxon>Eurotatoria</taxon>
        <taxon>Bdelloidea</taxon>
        <taxon>Adinetida</taxon>
        <taxon>Adinetidae</taxon>
        <taxon>Adineta</taxon>
    </lineage>
</organism>
<dbReference type="GO" id="GO:0031507">
    <property type="term" value="P:heterochromatin formation"/>
    <property type="evidence" value="ECO:0007669"/>
    <property type="project" value="TreeGrafter"/>
</dbReference>
<keyword evidence="2 3" id="KW-0175">Coiled coil</keyword>
<dbReference type="Pfam" id="PF00038">
    <property type="entry name" value="Filament"/>
    <property type="match status" value="1"/>
</dbReference>
<dbReference type="Gene3D" id="2.60.40.1260">
    <property type="entry name" value="Lamin Tail domain"/>
    <property type="match status" value="1"/>
</dbReference>
<evidence type="ECO:0000259" key="4">
    <source>
        <dbReference type="PROSITE" id="PS51841"/>
    </source>
</evidence>
<dbReference type="GO" id="GO:0006998">
    <property type="term" value="P:nuclear envelope organization"/>
    <property type="evidence" value="ECO:0007669"/>
    <property type="project" value="TreeGrafter"/>
</dbReference>
<dbReference type="GO" id="GO:0051664">
    <property type="term" value="P:nuclear pore localization"/>
    <property type="evidence" value="ECO:0007669"/>
    <property type="project" value="TreeGrafter"/>
</dbReference>
<evidence type="ECO:0000256" key="3">
    <source>
        <dbReference type="SAM" id="Coils"/>
    </source>
</evidence>
<gene>
    <name evidence="5" type="ORF">XAT740_LOCUS6350</name>
</gene>
<keyword evidence="1" id="KW-0403">Intermediate filament</keyword>
<dbReference type="AlphaFoldDB" id="A0A813XPY2"/>
<dbReference type="Proteomes" id="UP000663828">
    <property type="component" value="Unassembled WGS sequence"/>
</dbReference>
<dbReference type="GO" id="GO:0005882">
    <property type="term" value="C:intermediate filament"/>
    <property type="evidence" value="ECO:0007669"/>
    <property type="project" value="UniProtKB-KW"/>
</dbReference>
<protein>
    <recommendedName>
        <fullName evidence="4">LTD domain-containing protein</fullName>
    </recommendedName>
</protein>
<keyword evidence="6" id="KW-1185">Reference proteome</keyword>
<sequence>MSFDTHTSRDADHNSVVTYRRNDPLGSAIHYTSSIFVNIQQLQHALVAQHQHEKEALNELNHRLAGFVDRVQLLESQNAKYTTDVAELRRQSSGYSGIDVQWNERYLNMKSDLSSLHFSKADCESDFEWYQLQIGIYQQLIDAEQQWRDKRLMKLDHELKQIGSDLSVLRTSYADLERTAANQYGERDNVFKQYLSLTHDWCNMNKQRKRWNMSIDTLKSYIAFYKRIRSHSTRNVEAISINMDDLSQFWTLELDKSIQKIRHDFEVLYASIYREMTAYYETKTEEVRREVERASQEPQDDGSEFALTIQTLQADYEKYHHSLSYEKEMQMKLEKKYAQLEAELKSLEGHYEEKLEVQGKEAFGLQETIMQIAYDINEMQRSKIHLEAEIIVYRYLLDNSQIGGRVIVTPPKTNYESGMSGKLVAKSRKKKSIGIKECAVNGKYIVLLNHSTSKDIDLSRWVIKQRTDAGPNIRYVIPDGVRLQHGKELKIYSKLGAETANQSTISALVQYQLVNNDLSSWGVGNMIETILFNQDGDEEALYSQNIEFRKNNI</sequence>
<dbReference type="EMBL" id="CAJNOR010000287">
    <property type="protein sequence ID" value="CAF0868179.1"/>
    <property type="molecule type" value="Genomic_DNA"/>
</dbReference>
<feature type="coiled-coil region" evidence="3">
    <location>
        <begin position="57"/>
        <end position="91"/>
    </location>
</feature>
<dbReference type="PANTHER" id="PTHR45721:SF12">
    <property type="entry name" value="INTERMEDIATE FILAMENT PROTEIN IFA-1"/>
    <property type="match status" value="1"/>
</dbReference>
<dbReference type="GO" id="GO:0090435">
    <property type="term" value="P:protein localization to nuclear envelope"/>
    <property type="evidence" value="ECO:0007669"/>
    <property type="project" value="TreeGrafter"/>
</dbReference>
<dbReference type="InterPro" id="IPR001322">
    <property type="entry name" value="Lamin_tail_dom"/>
</dbReference>
<proteinExistence type="predicted"/>
<dbReference type="GO" id="GO:0005200">
    <property type="term" value="F:structural constituent of cytoskeleton"/>
    <property type="evidence" value="ECO:0007669"/>
    <property type="project" value="TreeGrafter"/>
</dbReference>
<feature type="domain" description="LTD" evidence="4">
    <location>
        <begin position="417"/>
        <end position="546"/>
    </location>
</feature>
<dbReference type="GO" id="GO:0007097">
    <property type="term" value="P:nuclear migration"/>
    <property type="evidence" value="ECO:0007669"/>
    <property type="project" value="TreeGrafter"/>
</dbReference>
<dbReference type="InterPro" id="IPR039008">
    <property type="entry name" value="IF_rod_dom"/>
</dbReference>
<name>A0A813XPY2_ADIRI</name>
<dbReference type="SMART" id="SM01391">
    <property type="entry name" value="Filament"/>
    <property type="match status" value="1"/>
</dbReference>
<evidence type="ECO:0000313" key="6">
    <source>
        <dbReference type="Proteomes" id="UP000663828"/>
    </source>
</evidence>
<dbReference type="InterPro" id="IPR036415">
    <property type="entry name" value="Lamin_tail_dom_sf"/>
</dbReference>
<accession>A0A813XPY2</accession>
<dbReference type="GO" id="GO:0005652">
    <property type="term" value="C:nuclear lamina"/>
    <property type="evidence" value="ECO:0007669"/>
    <property type="project" value="TreeGrafter"/>
</dbReference>